<dbReference type="RefSeq" id="WP_100398184.1">
    <property type="nucleotide sequence ID" value="NZ_JBHSOZ010000005.1"/>
</dbReference>
<evidence type="ECO:0000313" key="2">
    <source>
        <dbReference type="Proteomes" id="UP001596142"/>
    </source>
</evidence>
<protein>
    <submittedName>
        <fullName evidence="1">YhzD family protein</fullName>
    </submittedName>
</protein>
<keyword evidence="2" id="KW-1185">Reference proteome</keyword>
<evidence type="ECO:0000313" key="1">
    <source>
        <dbReference type="EMBL" id="MFC5713581.1"/>
    </source>
</evidence>
<sequence>MKDYFLTVFDKSGEMLLNESFQFKSDDEAITHGRKRLEEENYEKTTHRMTRSGKLLIFQR</sequence>
<comment type="caution">
    <text evidence="1">The sequence shown here is derived from an EMBL/GenBank/DDBJ whole genome shotgun (WGS) entry which is preliminary data.</text>
</comment>
<gene>
    <name evidence="1" type="ORF">ACFPU1_12380</name>
</gene>
<accession>A0ABW0YN52</accession>
<dbReference type="Proteomes" id="UP001596142">
    <property type="component" value="Unassembled WGS sequence"/>
</dbReference>
<name>A0ABW0YN52_9BACI</name>
<dbReference type="EMBL" id="JBHSOZ010000005">
    <property type="protein sequence ID" value="MFC5713581.1"/>
    <property type="molecule type" value="Genomic_DNA"/>
</dbReference>
<reference evidence="2" key="1">
    <citation type="journal article" date="2019" name="Int. J. Syst. Evol. Microbiol.">
        <title>The Global Catalogue of Microorganisms (GCM) 10K type strain sequencing project: providing services to taxonomists for standard genome sequencing and annotation.</title>
        <authorList>
            <consortium name="The Broad Institute Genomics Platform"/>
            <consortium name="The Broad Institute Genome Sequencing Center for Infectious Disease"/>
            <person name="Wu L."/>
            <person name="Ma J."/>
        </authorList>
    </citation>
    <scope>NUCLEOTIDE SEQUENCE [LARGE SCALE GENOMIC DNA]</scope>
    <source>
        <strain evidence="2">CECT 7184</strain>
    </source>
</reference>
<dbReference type="Pfam" id="PF14120">
    <property type="entry name" value="YhzD"/>
    <property type="match status" value="1"/>
</dbReference>
<organism evidence="1 2">
    <name type="scientific">Thalassorhabdus alkalitolerans</name>
    <dbReference type="NCBI Taxonomy" id="2282697"/>
    <lineage>
        <taxon>Bacteria</taxon>
        <taxon>Bacillati</taxon>
        <taxon>Bacillota</taxon>
        <taxon>Bacilli</taxon>
        <taxon>Bacillales</taxon>
        <taxon>Bacillaceae</taxon>
        <taxon>Thalassorhabdus</taxon>
    </lineage>
</organism>
<proteinExistence type="predicted"/>
<dbReference type="InterPro" id="IPR025544">
    <property type="entry name" value="YhzD"/>
</dbReference>